<dbReference type="OrthoDB" id="3255135at2"/>
<proteinExistence type="predicted"/>
<organism evidence="1 2">
    <name type="scientific">Acidithrix ferrooxidans</name>
    <dbReference type="NCBI Taxonomy" id="1280514"/>
    <lineage>
        <taxon>Bacteria</taxon>
        <taxon>Bacillati</taxon>
        <taxon>Actinomycetota</taxon>
        <taxon>Acidimicrobiia</taxon>
        <taxon>Acidimicrobiales</taxon>
        <taxon>Acidimicrobiaceae</taxon>
        <taxon>Acidithrix</taxon>
    </lineage>
</organism>
<reference evidence="1 2" key="1">
    <citation type="submission" date="2015-01" db="EMBL/GenBank/DDBJ databases">
        <title>Draft genome of the acidophilic iron oxidizer Acidithrix ferrooxidans strain Py-F3.</title>
        <authorList>
            <person name="Poehlein A."/>
            <person name="Eisen S."/>
            <person name="Schloemann M."/>
            <person name="Johnson B.D."/>
            <person name="Daniel R."/>
            <person name="Muehling M."/>
        </authorList>
    </citation>
    <scope>NUCLEOTIDE SEQUENCE [LARGE SCALE GENOMIC DNA]</scope>
    <source>
        <strain evidence="1 2">Py-F3</strain>
    </source>
</reference>
<dbReference type="InterPro" id="IPR003749">
    <property type="entry name" value="ThiS/MoaD-like"/>
</dbReference>
<dbReference type="InterPro" id="IPR012675">
    <property type="entry name" value="Beta-grasp_dom_sf"/>
</dbReference>
<name>A0A0D8HF39_9ACTN</name>
<comment type="caution">
    <text evidence="1">The sequence shown here is derived from an EMBL/GenBank/DDBJ whole genome shotgun (WGS) entry which is preliminary data.</text>
</comment>
<dbReference type="AlphaFoldDB" id="A0A0D8HF39"/>
<dbReference type="RefSeq" id="WP_052606302.1">
    <property type="nucleotide sequence ID" value="NZ_JXYS01000080.1"/>
</dbReference>
<dbReference type="InterPro" id="IPR016155">
    <property type="entry name" value="Mopterin_synth/thiamin_S_b"/>
</dbReference>
<dbReference type="EMBL" id="JXYS01000080">
    <property type="protein sequence ID" value="KJF16538.1"/>
    <property type="molecule type" value="Genomic_DNA"/>
</dbReference>
<protein>
    <submittedName>
        <fullName evidence="1">Molybdopterin synthase small subunit</fullName>
    </submittedName>
</protein>
<dbReference type="Pfam" id="PF02597">
    <property type="entry name" value="ThiS"/>
    <property type="match status" value="1"/>
</dbReference>
<evidence type="ECO:0000313" key="1">
    <source>
        <dbReference type="EMBL" id="KJF16538.1"/>
    </source>
</evidence>
<dbReference type="Gene3D" id="3.10.20.30">
    <property type="match status" value="1"/>
</dbReference>
<dbReference type="SUPFAM" id="SSF54285">
    <property type="entry name" value="MoaD/ThiS"/>
    <property type="match status" value="1"/>
</dbReference>
<evidence type="ECO:0000313" key="2">
    <source>
        <dbReference type="Proteomes" id="UP000032360"/>
    </source>
</evidence>
<dbReference type="Proteomes" id="UP000032360">
    <property type="component" value="Unassembled WGS sequence"/>
</dbReference>
<keyword evidence="2" id="KW-1185">Reference proteome</keyword>
<gene>
    <name evidence="1" type="ORF">AXFE_26010</name>
</gene>
<accession>A0A0D8HF39</accession>
<dbReference type="STRING" id="1280514.AXFE_26010"/>
<sequence length="78" mass="8466">MATLLFFAQFKDITGKTKISIDAKTVGEAIAFARQSFGTKFEELLLVSKVWLDGDEVPLDTELSNNSELAFLPPVSGG</sequence>